<feature type="domain" description="Phytanoyl-CoA hydroxylase-interacting protein-like C-terminal" evidence="1">
    <location>
        <begin position="288"/>
        <end position="480"/>
    </location>
</feature>
<dbReference type="OrthoDB" id="6140122at2759"/>
<dbReference type="Proteomes" id="UP000005408">
    <property type="component" value="Unassembled WGS sequence"/>
</dbReference>
<dbReference type="PANTHER" id="PTHR15698">
    <property type="entry name" value="PROTEIN CBG15099"/>
    <property type="match status" value="1"/>
</dbReference>
<dbReference type="InterPro" id="IPR042868">
    <property type="entry name" value="PHYHIP/PHYHIPL"/>
</dbReference>
<keyword evidence="3" id="KW-1185">Reference proteome</keyword>
<evidence type="ECO:0000313" key="3">
    <source>
        <dbReference type="Proteomes" id="UP000005408"/>
    </source>
</evidence>
<proteinExistence type="predicted"/>
<dbReference type="EnsemblMetazoa" id="G20445.2">
    <property type="protein sequence ID" value="G20445.2:cds"/>
    <property type="gene ID" value="G20445"/>
</dbReference>
<organism evidence="2 3">
    <name type="scientific">Magallana gigas</name>
    <name type="common">Pacific oyster</name>
    <name type="synonym">Crassostrea gigas</name>
    <dbReference type="NCBI Taxonomy" id="29159"/>
    <lineage>
        <taxon>Eukaryota</taxon>
        <taxon>Metazoa</taxon>
        <taxon>Spiralia</taxon>
        <taxon>Lophotrochozoa</taxon>
        <taxon>Mollusca</taxon>
        <taxon>Bivalvia</taxon>
        <taxon>Autobranchia</taxon>
        <taxon>Pteriomorphia</taxon>
        <taxon>Ostreida</taxon>
        <taxon>Ostreoidea</taxon>
        <taxon>Ostreidae</taxon>
        <taxon>Magallana</taxon>
    </lineage>
</organism>
<dbReference type="AlphaFoldDB" id="A0A8W8JQ32"/>
<accession>A0A8W8JQ32</accession>
<dbReference type="Pfam" id="PF19281">
    <property type="entry name" value="PHYHIP_C"/>
    <property type="match status" value="1"/>
</dbReference>
<name>A0A8W8JQ32_MAGGI</name>
<dbReference type="PANTHER" id="PTHR15698:SF10">
    <property type="entry name" value="PHYTANOYL-COA HYDROXYLASE-INTERACTING PROTEIN-LIKE C-TERMINAL DOMAIN-CONTAINING PROTEIN"/>
    <property type="match status" value="1"/>
</dbReference>
<dbReference type="InterPro" id="IPR045545">
    <property type="entry name" value="PHYIP/PHIPL_C"/>
</dbReference>
<sequence>MASKIYNQEVIFQSGLTTKVVTVTLERCLTPVWIPLLITERKARTALLHLYLSTGVEGSTPITLTVPLFVGLSSDVTDYTCETLFQDGRDEQESVNNIKKNSNVGTFSVDVSHHHPSTYTVKDLYSGVFDNEPSMPFSQVSQTRSVALEDPTFFIQRGLRKLCLSATKTSSGLIHAPLESEFNKAGRKFLPRICLVFLKDTETGIISLFSTMDSELTIPFQLRPVCDYELLVLRGYEPKKCLFIINAVAFCSFKSYMTQNELYLLYGKACTHSLSPGPGPPYDFYPVTHLYRSKPILHFLNIFNNTGGIMYKYIKNFGGDPASTLNRKLHGLFFSASLDPLTGQPPAVSYYGDQRIHIPVGFMINQSTNLYFADFYCHYVNHHVTLVITLKGSEADAFCLPRLLALNPAYNEFLYRRPHEQHAMVNTKVTVEVFYTESIDIVEFLRSKLAYLSSVKQSGNAALKTVIGLPKRKDCKICNIKEPS</sequence>
<dbReference type="OMA" id="KFLPRIC"/>
<evidence type="ECO:0000313" key="2">
    <source>
        <dbReference type="EnsemblMetazoa" id="G20445.2:cds"/>
    </source>
</evidence>
<protein>
    <recommendedName>
        <fullName evidence="1">Phytanoyl-CoA hydroxylase-interacting protein-like C-terminal domain-containing protein</fullName>
    </recommendedName>
</protein>
<dbReference type="EnsemblMetazoa" id="G20445.5">
    <property type="protein sequence ID" value="G20445.5:cds"/>
    <property type="gene ID" value="G20445"/>
</dbReference>
<evidence type="ECO:0000259" key="1">
    <source>
        <dbReference type="Pfam" id="PF19281"/>
    </source>
</evidence>
<reference evidence="2" key="1">
    <citation type="submission" date="2022-08" db="UniProtKB">
        <authorList>
            <consortium name="EnsemblMetazoa"/>
        </authorList>
    </citation>
    <scope>IDENTIFICATION</scope>
    <source>
        <strain evidence="2">05x7-T-G4-1.051#20</strain>
    </source>
</reference>